<comment type="subcellular location">
    <subcellularLocation>
        <location evidence="1">Membrane</location>
        <topology evidence="1">Multi-pass membrane protein</topology>
    </subcellularLocation>
</comment>
<dbReference type="PANTHER" id="PTHR20855:SF97">
    <property type="entry name" value="ADIPOR-LIKE RECEPTOR IZH3-RELATED"/>
    <property type="match status" value="1"/>
</dbReference>
<organism evidence="8 9">
    <name type="scientific">Malassezia yamatoensis</name>
    <dbReference type="NCBI Taxonomy" id="253288"/>
    <lineage>
        <taxon>Eukaryota</taxon>
        <taxon>Fungi</taxon>
        <taxon>Dikarya</taxon>
        <taxon>Basidiomycota</taxon>
        <taxon>Ustilaginomycotina</taxon>
        <taxon>Malasseziomycetes</taxon>
        <taxon>Malasseziales</taxon>
        <taxon>Malasseziaceae</taxon>
        <taxon>Malassezia</taxon>
    </lineage>
</organism>
<feature type="compositionally biased region" description="Low complexity" evidence="6">
    <location>
        <begin position="55"/>
        <end position="64"/>
    </location>
</feature>
<proteinExistence type="predicted"/>
<dbReference type="Proteomes" id="UP001219567">
    <property type="component" value="Chromosome 2"/>
</dbReference>
<keyword evidence="5" id="KW-0862">Zinc</keyword>
<dbReference type="GO" id="GO:0038023">
    <property type="term" value="F:signaling receptor activity"/>
    <property type="evidence" value="ECO:0007669"/>
    <property type="project" value="TreeGrafter"/>
</dbReference>
<feature type="region of interest" description="Disordered" evidence="6">
    <location>
        <begin position="1"/>
        <end position="32"/>
    </location>
</feature>
<evidence type="ECO:0000256" key="5">
    <source>
        <dbReference type="PIRSR" id="PIRSR604254-1"/>
    </source>
</evidence>
<feature type="transmembrane region" description="Helical" evidence="7">
    <location>
        <begin position="474"/>
        <end position="495"/>
    </location>
</feature>
<evidence type="ECO:0000256" key="6">
    <source>
        <dbReference type="SAM" id="MobiDB-lite"/>
    </source>
</evidence>
<dbReference type="Pfam" id="PF03006">
    <property type="entry name" value="HlyIII"/>
    <property type="match status" value="1"/>
</dbReference>
<dbReference type="InterPro" id="IPR004254">
    <property type="entry name" value="AdipoR/HlyIII-related"/>
</dbReference>
<dbReference type="GO" id="GO:0006882">
    <property type="term" value="P:intracellular zinc ion homeostasis"/>
    <property type="evidence" value="ECO:0007669"/>
    <property type="project" value="TreeGrafter"/>
</dbReference>
<feature type="compositionally biased region" description="Basic and acidic residues" evidence="6">
    <location>
        <begin position="11"/>
        <end position="30"/>
    </location>
</feature>
<evidence type="ECO:0000256" key="4">
    <source>
        <dbReference type="ARBA" id="ARBA00023136"/>
    </source>
</evidence>
<evidence type="ECO:0000313" key="9">
    <source>
        <dbReference type="Proteomes" id="UP001219567"/>
    </source>
</evidence>
<feature type="region of interest" description="Disordered" evidence="6">
    <location>
        <begin position="46"/>
        <end position="71"/>
    </location>
</feature>
<feature type="binding site" evidence="5">
    <location>
        <position position="578"/>
    </location>
    <ligand>
        <name>Zn(2+)</name>
        <dbReference type="ChEBI" id="CHEBI:29105"/>
    </ligand>
</feature>
<feature type="transmembrane region" description="Helical" evidence="7">
    <location>
        <begin position="576"/>
        <end position="595"/>
    </location>
</feature>
<dbReference type="AlphaFoldDB" id="A0AAJ5YRI3"/>
<name>A0AAJ5YRI3_9BASI</name>
<feature type="compositionally biased region" description="Polar residues" evidence="6">
    <location>
        <begin position="1"/>
        <end position="10"/>
    </location>
</feature>
<feature type="transmembrane region" description="Helical" evidence="7">
    <location>
        <begin position="379"/>
        <end position="397"/>
    </location>
</feature>
<feature type="binding site" evidence="5">
    <location>
        <position position="574"/>
    </location>
    <ligand>
        <name>Zn(2+)</name>
        <dbReference type="ChEBI" id="CHEBI:29105"/>
    </ligand>
</feature>
<dbReference type="GO" id="GO:0016020">
    <property type="term" value="C:membrane"/>
    <property type="evidence" value="ECO:0007669"/>
    <property type="project" value="UniProtKB-SubCell"/>
</dbReference>
<evidence type="ECO:0000313" key="8">
    <source>
        <dbReference type="EMBL" id="WFC99109.1"/>
    </source>
</evidence>
<feature type="transmembrane region" description="Helical" evidence="7">
    <location>
        <begin position="450"/>
        <end position="467"/>
    </location>
</feature>
<keyword evidence="5" id="KW-0479">Metal-binding</keyword>
<sequence length="627" mass="70579">MDRASSPNDMESSRESFEDKDNSNSSRDCELTPVTAAALAALPDSLEGGPALRASQSSRTSSFSEKIEAGSTQSPSIVDALDLQFSLPYWLAYIRSEAFRHAQDMEQRMHALMRGSEDEPDGLYKRSTSMMSHQLDLVYRTLGNMSRRLPMASMAMSNPIRSQHPMSLKMHALMGDWEIVARKLHPGMFPQSGPLSFDSLKWNSSMQPEVNASVPAWSYSSPLGMVRSDWPSMVSVPSREAFSHEVQRRIQILSEQIHSMPIRINHTSLPASLAALEQPASDMMRRFEQQIEIIGEHGRAGASGLVQRASKAVCDVEDALYEAARELAREGRVLISYQSLPTLWRNNEFIYSGYRFIPLHNWTGLLGSIFQIHNETGNIHTHLGGLVLVVLLFWLTGSMDPLTTTTDRWIQTVYLLAAAKCLLCSVSWHVMAGCSNLQWFQCFACIDYTGISWLVAASLLTLVYNGFYCQPDLIALYSVGIFALGLTMGILPWYPWFDDPKNRALRISLFIVMALVGVVPFSHGMYLHGFMHMLSFFSPILPSLASYIAGVAVYALRFPEKYWPGKFDLWGQSHQMWHIAIVLAIAFHYRAILLFHQNRFAYSQLDGTCPTWSGMPWRSDFLRNLLG</sequence>
<keyword evidence="3 7" id="KW-1133">Transmembrane helix</keyword>
<dbReference type="GO" id="GO:0046872">
    <property type="term" value="F:metal ion binding"/>
    <property type="evidence" value="ECO:0007669"/>
    <property type="project" value="UniProtKB-KW"/>
</dbReference>
<accession>A0AAJ5YRI3</accession>
<feature type="transmembrane region" description="Helical" evidence="7">
    <location>
        <begin position="409"/>
        <end position="430"/>
    </location>
</feature>
<evidence type="ECO:0000256" key="2">
    <source>
        <dbReference type="ARBA" id="ARBA00022692"/>
    </source>
</evidence>
<evidence type="ECO:0000256" key="1">
    <source>
        <dbReference type="ARBA" id="ARBA00004141"/>
    </source>
</evidence>
<reference evidence="8 9" key="1">
    <citation type="submission" date="2023-03" db="EMBL/GenBank/DDBJ databases">
        <title>Mating type loci evolution in Malassezia.</title>
        <authorList>
            <person name="Coelho M.A."/>
        </authorList>
    </citation>
    <scope>NUCLEOTIDE SEQUENCE [LARGE SCALE GENOMIC DNA]</scope>
    <source>
        <strain evidence="8 9">CBS 9725</strain>
    </source>
</reference>
<evidence type="ECO:0000256" key="3">
    <source>
        <dbReference type="ARBA" id="ARBA00022989"/>
    </source>
</evidence>
<dbReference type="PANTHER" id="PTHR20855">
    <property type="entry name" value="ADIPOR/PROGESTIN RECEPTOR-RELATED"/>
    <property type="match status" value="1"/>
</dbReference>
<feature type="transmembrane region" description="Helical" evidence="7">
    <location>
        <begin position="507"/>
        <end position="527"/>
    </location>
</feature>
<feature type="binding site" evidence="5">
    <location>
        <position position="429"/>
    </location>
    <ligand>
        <name>Zn(2+)</name>
        <dbReference type="ChEBI" id="CHEBI:29105"/>
    </ligand>
</feature>
<keyword evidence="9" id="KW-1185">Reference proteome</keyword>
<protein>
    <submittedName>
        <fullName evidence="8">Inc metabolism membrane protein</fullName>
    </submittedName>
</protein>
<keyword evidence="2 7" id="KW-0812">Transmembrane</keyword>
<evidence type="ECO:0000256" key="7">
    <source>
        <dbReference type="SAM" id="Phobius"/>
    </source>
</evidence>
<keyword evidence="4 7" id="KW-0472">Membrane</keyword>
<gene>
    <name evidence="8" type="primary">IZH3</name>
    <name evidence="8" type="ORF">MYAM1_001847</name>
</gene>
<feature type="transmembrane region" description="Helical" evidence="7">
    <location>
        <begin position="534"/>
        <end position="556"/>
    </location>
</feature>
<dbReference type="EMBL" id="CP119944">
    <property type="protein sequence ID" value="WFC99109.1"/>
    <property type="molecule type" value="Genomic_DNA"/>
</dbReference>